<feature type="domain" description="ABC transporter" evidence="10">
    <location>
        <begin position="10"/>
        <end position="247"/>
    </location>
</feature>
<sequence length="515" mass="55641">MTAPSGELVLEASGLTKNFSGVRALKGVDLQVRAGEVLALMGENGAGKSTLLRILNGDHQPDGGSLVLDGKPVTFATPHAAHTAGVRIIAQEPEIIPHVDVAENVYAGRLPRQGRRFSRSRALAQAKEDLRRWGFDGLIDPKQIGSRLSPAQRQLVEIMRGLSGDVRVVAFDEPTSSLSDHEVDILFRLIDQLRSEGVAIIYVSHRMKEIFRISDRIAVLRDGQLVGTRPSAETDEDELVRMMVGRDLDAFFRSRDHEQGEVVLDVSNVSSDDVQDVSLSVRAGEIVAIAGLVGAGRSELAKAIVGDLPITSGQVSIDGKRLRLRSPRDAIRAGLGFAPEERKAEALIMGRGVRDNISLASLHQLSRGRFVRSAEERSMTTDLISSLRIKTPSAEQLVRNLSGGNQQKVVLARWLARKPKILILDEPTRGVDVGAKSEIYGIINNLAASGTALLIISSELPEVIGLADRILVMRDGQISGELPGGASEEEILALAMTHDVPTEDTQPHESNEATS</sequence>
<reference evidence="11 12" key="1">
    <citation type="journal article" date="2018" name="Int. J. Syst. Evol. Microbiol.">
        <title>Epidermidibacterium keratini gen. nov., sp. nov., a member of the family Sporichthyaceae, isolated from keratin epidermis.</title>
        <authorList>
            <person name="Lee D.G."/>
            <person name="Trujillo M.E."/>
            <person name="Kang S."/>
            <person name="Nam J.J."/>
            <person name="Kim Y.J."/>
        </authorList>
    </citation>
    <scope>NUCLEOTIDE SEQUENCE [LARGE SCALE GENOMIC DNA]</scope>
    <source>
        <strain evidence="11 12">EPI-7</strain>
    </source>
</reference>
<dbReference type="Gene3D" id="3.40.50.300">
    <property type="entry name" value="P-loop containing nucleotide triphosphate hydrolases"/>
    <property type="match status" value="2"/>
</dbReference>
<evidence type="ECO:0000256" key="9">
    <source>
        <dbReference type="ARBA" id="ARBA00023136"/>
    </source>
</evidence>
<dbReference type="PANTHER" id="PTHR43790">
    <property type="entry name" value="CARBOHYDRATE TRANSPORT ATP-BINDING PROTEIN MG119-RELATED"/>
    <property type="match status" value="1"/>
</dbReference>
<dbReference type="OrthoDB" id="39350at2"/>
<dbReference type="InParanoid" id="A0A7L4YNH3"/>
<evidence type="ECO:0000256" key="4">
    <source>
        <dbReference type="ARBA" id="ARBA00022597"/>
    </source>
</evidence>
<dbReference type="InterPro" id="IPR050107">
    <property type="entry name" value="ABC_carbohydrate_import_ATPase"/>
</dbReference>
<keyword evidence="4" id="KW-0762">Sugar transport</keyword>
<evidence type="ECO:0000256" key="5">
    <source>
        <dbReference type="ARBA" id="ARBA00022737"/>
    </source>
</evidence>
<dbReference type="KEGG" id="eke:EK0264_10225"/>
<keyword evidence="2" id="KW-0813">Transport</keyword>
<evidence type="ECO:0000256" key="1">
    <source>
        <dbReference type="ARBA" id="ARBA00004202"/>
    </source>
</evidence>
<dbReference type="RefSeq" id="WP_159545301.1">
    <property type="nucleotide sequence ID" value="NZ_CP047156.1"/>
</dbReference>
<dbReference type="InterPro" id="IPR027417">
    <property type="entry name" value="P-loop_NTPase"/>
</dbReference>
<keyword evidence="5" id="KW-0677">Repeat</keyword>
<dbReference type="PANTHER" id="PTHR43790:SF3">
    <property type="entry name" value="D-ALLOSE IMPORT ATP-BINDING PROTEIN ALSA-RELATED"/>
    <property type="match status" value="1"/>
</dbReference>
<dbReference type="CDD" id="cd03215">
    <property type="entry name" value="ABC_Carb_Monos_II"/>
    <property type="match status" value="1"/>
</dbReference>
<comment type="subcellular location">
    <subcellularLocation>
        <location evidence="1">Cell membrane</location>
        <topology evidence="1">Peripheral membrane protein</topology>
    </subcellularLocation>
</comment>
<evidence type="ECO:0000259" key="10">
    <source>
        <dbReference type="PROSITE" id="PS50893"/>
    </source>
</evidence>
<dbReference type="CDD" id="cd03216">
    <property type="entry name" value="ABC_Carb_Monos_I"/>
    <property type="match status" value="1"/>
</dbReference>
<dbReference type="GO" id="GO:0016887">
    <property type="term" value="F:ATP hydrolysis activity"/>
    <property type="evidence" value="ECO:0007669"/>
    <property type="project" value="InterPro"/>
</dbReference>
<dbReference type="PROSITE" id="PS50893">
    <property type="entry name" value="ABC_TRANSPORTER_2"/>
    <property type="match status" value="2"/>
</dbReference>
<proteinExistence type="predicted"/>
<evidence type="ECO:0000313" key="12">
    <source>
        <dbReference type="Proteomes" id="UP000463857"/>
    </source>
</evidence>
<dbReference type="FunFam" id="3.40.50.300:FF:000127">
    <property type="entry name" value="Ribose import ATP-binding protein RbsA"/>
    <property type="match status" value="1"/>
</dbReference>
<evidence type="ECO:0000256" key="2">
    <source>
        <dbReference type="ARBA" id="ARBA00022448"/>
    </source>
</evidence>
<dbReference type="InterPro" id="IPR003439">
    <property type="entry name" value="ABC_transporter-like_ATP-bd"/>
</dbReference>
<organism evidence="11 12">
    <name type="scientific">Epidermidibacterium keratini</name>
    <dbReference type="NCBI Taxonomy" id="1891644"/>
    <lineage>
        <taxon>Bacteria</taxon>
        <taxon>Bacillati</taxon>
        <taxon>Actinomycetota</taxon>
        <taxon>Actinomycetes</taxon>
        <taxon>Sporichthyales</taxon>
        <taxon>Sporichthyaceae</taxon>
        <taxon>Epidermidibacterium</taxon>
    </lineage>
</organism>
<keyword evidence="6" id="KW-0547">Nucleotide-binding</keyword>
<gene>
    <name evidence="11" type="ORF">EK0264_10225</name>
</gene>
<name>A0A7L4YNH3_9ACTN</name>
<keyword evidence="12" id="KW-1185">Reference proteome</keyword>
<evidence type="ECO:0000313" key="11">
    <source>
        <dbReference type="EMBL" id="QHC00628.1"/>
    </source>
</evidence>
<keyword evidence="9" id="KW-0472">Membrane</keyword>
<keyword evidence="7 11" id="KW-0067">ATP-binding</keyword>
<dbReference type="InterPro" id="IPR003593">
    <property type="entry name" value="AAA+_ATPase"/>
</dbReference>
<evidence type="ECO:0000256" key="3">
    <source>
        <dbReference type="ARBA" id="ARBA00022475"/>
    </source>
</evidence>
<protein>
    <submittedName>
        <fullName evidence="11">ATP-binding cassette domain-containing protein</fullName>
    </submittedName>
</protein>
<dbReference type="Pfam" id="PF00005">
    <property type="entry name" value="ABC_tran"/>
    <property type="match status" value="2"/>
</dbReference>
<keyword evidence="8" id="KW-1278">Translocase</keyword>
<dbReference type="EMBL" id="CP047156">
    <property type="protein sequence ID" value="QHC00628.1"/>
    <property type="molecule type" value="Genomic_DNA"/>
</dbReference>
<evidence type="ECO:0000256" key="8">
    <source>
        <dbReference type="ARBA" id="ARBA00022967"/>
    </source>
</evidence>
<evidence type="ECO:0000256" key="6">
    <source>
        <dbReference type="ARBA" id="ARBA00022741"/>
    </source>
</evidence>
<dbReference type="InterPro" id="IPR017871">
    <property type="entry name" value="ABC_transporter-like_CS"/>
</dbReference>
<evidence type="ECO:0000256" key="7">
    <source>
        <dbReference type="ARBA" id="ARBA00022840"/>
    </source>
</evidence>
<dbReference type="Proteomes" id="UP000463857">
    <property type="component" value="Chromosome"/>
</dbReference>
<dbReference type="SMART" id="SM00382">
    <property type="entry name" value="AAA"/>
    <property type="match status" value="2"/>
</dbReference>
<dbReference type="AlphaFoldDB" id="A0A7L4YNH3"/>
<keyword evidence="3" id="KW-1003">Cell membrane</keyword>
<dbReference type="PROSITE" id="PS00211">
    <property type="entry name" value="ABC_TRANSPORTER_1"/>
    <property type="match status" value="1"/>
</dbReference>
<dbReference type="SUPFAM" id="SSF52540">
    <property type="entry name" value="P-loop containing nucleoside triphosphate hydrolases"/>
    <property type="match status" value="2"/>
</dbReference>
<dbReference type="GO" id="GO:0005886">
    <property type="term" value="C:plasma membrane"/>
    <property type="evidence" value="ECO:0007669"/>
    <property type="project" value="UniProtKB-SubCell"/>
</dbReference>
<dbReference type="GO" id="GO:0005524">
    <property type="term" value="F:ATP binding"/>
    <property type="evidence" value="ECO:0007669"/>
    <property type="project" value="UniProtKB-KW"/>
</dbReference>
<feature type="domain" description="ABC transporter" evidence="10">
    <location>
        <begin position="252"/>
        <end position="500"/>
    </location>
</feature>
<accession>A0A7L4YNH3</accession>